<gene>
    <name evidence="4" type="ORF">PhCBS80983_g02414</name>
</gene>
<evidence type="ECO:0000256" key="2">
    <source>
        <dbReference type="SAM" id="MobiDB-lite"/>
    </source>
</evidence>
<feature type="domain" description="Ribonucleases P/MRP subunit Pop8-like" evidence="3">
    <location>
        <begin position="100"/>
        <end position="171"/>
    </location>
</feature>
<dbReference type="Pfam" id="PF20976">
    <property type="entry name" value="Pop8"/>
    <property type="match status" value="1"/>
</dbReference>
<feature type="region of interest" description="Disordered" evidence="2">
    <location>
        <begin position="52"/>
        <end position="93"/>
    </location>
</feature>
<evidence type="ECO:0000256" key="1">
    <source>
        <dbReference type="ARBA" id="ARBA00022694"/>
    </source>
</evidence>
<accession>A0A507E6T8</accession>
<organism evidence="4 5">
    <name type="scientific">Powellomyces hirtus</name>
    <dbReference type="NCBI Taxonomy" id="109895"/>
    <lineage>
        <taxon>Eukaryota</taxon>
        <taxon>Fungi</taxon>
        <taxon>Fungi incertae sedis</taxon>
        <taxon>Chytridiomycota</taxon>
        <taxon>Chytridiomycota incertae sedis</taxon>
        <taxon>Chytridiomycetes</taxon>
        <taxon>Spizellomycetales</taxon>
        <taxon>Powellomycetaceae</taxon>
        <taxon>Powellomyces</taxon>
    </lineage>
</organism>
<reference evidence="4 5" key="1">
    <citation type="journal article" date="2019" name="Sci. Rep.">
        <title>Comparative genomics of chytrid fungi reveal insights into the obligate biotrophic and pathogenic lifestyle of Synchytrium endobioticum.</title>
        <authorList>
            <person name="van de Vossenberg B.T.L.H."/>
            <person name="Warris S."/>
            <person name="Nguyen H.D.T."/>
            <person name="van Gent-Pelzer M.P.E."/>
            <person name="Joly D.L."/>
            <person name="van de Geest H.C."/>
            <person name="Bonants P.J.M."/>
            <person name="Smith D.S."/>
            <person name="Levesque C.A."/>
            <person name="van der Lee T.A.J."/>
        </authorList>
    </citation>
    <scope>NUCLEOTIDE SEQUENCE [LARGE SCALE GENOMIC DNA]</scope>
    <source>
        <strain evidence="4 5">CBS 809.83</strain>
    </source>
</reference>
<evidence type="ECO:0000313" key="4">
    <source>
        <dbReference type="EMBL" id="TPX59546.1"/>
    </source>
</evidence>
<dbReference type="Proteomes" id="UP000318582">
    <property type="component" value="Unassembled WGS sequence"/>
</dbReference>
<protein>
    <recommendedName>
        <fullName evidence="3">Ribonucleases P/MRP subunit Pop8-like domain-containing protein</fullName>
    </recommendedName>
</protein>
<comment type="caution">
    <text evidence="4">The sequence shown here is derived from an EMBL/GenBank/DDBJ whole genome shotgun (WGS) entry which is preliminary data.</text>
</comment>
<dbReference type="GO" id="GO:0001682">
    <property type="term" value="P:tRNA 5'-leader removal"/>
    <property type="evidence" value="ECO:0007669"/>
    <property type="project" value="TreeGrafter"/>
</dbReference>
<dbReference type="PANTHER" id="PTHR15441:SF1">
    <property type="entry name" value="RIBONUCLEASE P PROTEIN SUBUNIT P14"/>
    <property type="match status" value="1"/>
</dbReference>
<name>A0A507E6T8_9FUNG</name>
<feature type="compositionally biased region" description="Polar residues" evidence="2">
    <location>
        <begin position="83"/>
        <end position="93"/>
    </location>
</feature>
<keyword evidence="1" id="KW-0819">tRNA processing</keyword>
<evidence type="ECO:0000259" key="3">
    <source>
        <dbReference type="Pfam" id="PF20976"/>
    </source>
</evidence>
<dbReference type="Gene3D" id="3.30.70.3250">
    <property type="entry name" value="Ribonuclease P, Pop5 subunit"/>
    <property type="match status" value="1"/>
</dbReference>
<dbReference type="AlphaFoldDB" id="A0A507E6T8"/>
<dbReference type="GO" id="GO:0005730">
    <property type="term" value="C:nucleolus"/>
    <property type="evidence" value="ECO:0007669"/>
    <property type="project" value="TreeGrafter"/>
</dbReference>
<keyword evidence="5" id="KW-1185">Reference proteome</keyword>
<dbReference type="GO" id="GO:0030681">
    <property type="term" value="C:multimeric ribonuclease P complex"/>
    <property type="evidence" value="ECO:0007669"/>
    <property type="project" value="TreeGrafter"/>
</dbReference>
<dbReference type="InterPro" id="IPR049128">
    <property type="entry name" value="Pop8-like_dom"/>
</dbReference>
<sequence length="204" mass="22547">MPVSSQEQISGIISNQIDFQSQISQQAGRKGCLDEFVPEVRASLHDELQATMSAASPAKRDRSPSQPSLDATHPSKKPLHATPTASKPPSGTKFTVSGFPFQYLRLRLVTADDHSFDELHFRNAINHALREAFGIVGAGHHVDLLKFDQSGQEGLIRTPYDSGPTLRAALTLLREYQSKELRIDVLDCSPYLFTVAHNSRNWAP</sequence>
<dbReference type="SUPFAM" id="SSF160350">
    <property type="entry name" value="Rnp2-like"/>
    <property type="match status" value="1"/>
</dbReference>
<evidence type="ECO:0000313" key="5">
    <source>
        <dbReference type="Proteomes" id="UP000318582"/>
    </source>
</evidence>
<dbReference type="STRING" id="109895.A0A507E6T8"/>
<dbReference type="EMBL" id="QEAQ01000024">
    <property type="protein sequence ID" value="TPX59546.1"/>
    <property type="molecule type" value="Genomic_DNA"/>
</dbReference>
<dbReference type="InterPro" id="IPR038085">
    <property type="entry name" value="Rnp2-like_sf"/>
</dbReference>
<proteinExistence type="predicted"/>
<dbReference type="GO" id="GO:0033204">
    <property type="term" value="F:ribonuclease P RNA binding"/>
    <property type="evidence" value="ECO:0007669"/>
    <property type="project" value="TreeGrafter"/>
</dbReference>
<dbReference type="PANTHER" id="PTHR15441">
    <property type="entry name" value="RIBONUCLEASE P PROTEIN SUBUNIT P14"/>
    <property type="match status" value="1"/>
</dbReference>